<evidence type="ECO:0000256" key="4">
    <source>
        <dbReference type="ARBA" id="ARBA00022692"/>
    </source>
</evidence>
<comment type="caution">
    <text evidence="10">The sequence shown here is derived from an EMBL/GenBank/DDBJ whole genome shotgun (WGS) entry which is preliminary data.</text>
</comment>
<name>A0ABD3N7F5_9STRA</name>
<gene>
    <name evidence="10" type="ORF">ACHAWU_003729</name>
</gene>
<evidence type="ECO:0000256" key="6">
    <source>
        <dbReference type="ARBA" id="ARBA00023136"/>
    </source>
</evidence>
<keyword evidence="3" id="KW-1003">Cell membrane</keyword>
<keyword evidence="5 9" id="KW-1133">Transmembrane helix</keyword>
<dbReference type="PANTHER" id="PTHR45826">
    <property type="entry name" value="POLYAMINE TRANSPORTER PUT1"/>
    <property type="match status" value="1"/>
</dbReference>
<evidence type="ECO:0000256" key="8">
    <source>
        <dbReference type="SAM" id="MobiDB-lite"/>
    </source>
</evidence>
<comment type="subcellular location">
    <subcellularLocation>
        <location evidence="1">Cell membrane</location>
        <topology evidence="1">Multi-pass membrane protein</topology>
    </subcellularLocation>
</comment>
<evidence type="ECO:0000313" key="10">
    <source>
        <dbReference type="EMBL" id="KAL3771554.1"/>
    </source>
</evidence>
<dbReference type="EMBL" id="JALLBG020000023">
    <property type="protein sequence ID" value="KAL3771554.1"/>
    <property type="molecule type" value="Genomic_DNA"/>
</dbReference>
<feature type="transmembrane region" description="Helical" evidence="9">
    <location>
        <begin position="346"/>
        <end position="368"/>
    </location>
</feature>
<dbReference type="Proteomes" id="UP001530293">
    <property type="component" value="Unassembled WGS sequence"/>
</dbReference>
<dbReference type="Pfam" id="PF13520">
    <property type="entry name" value="AA_permease_2"/>
    <property type="match status" value="1"/>
</dbReference>
<feature type="region of interest" description="Disordered" evidence="8">
    <location>
        <begin position="1"/>
        <end position="42"/>
    </location>
</feature>
<evidence type="ECO:0000256" key="7">
    <source>
        <dbReference type="ARBA" id="ARBA00024041"/>
    </source>
</evidence>
<feature type="transmembrane region" description="Helical" evidence="9">
    <location>
        <begin position="548"/>
        <end position="569"/>
    </location>
</feature>
<dbReference type="PANTHER" id="PTHR45826:SF2">
    <property type="entry name" value="AMINO ACID TRANSPORTER"/>
    <property type="match status" value="1"/>
</dbReference>
<feature type="transmembrane region" description="Helical" evidence="9">
    <location>
        <begin position="380"/>
        <end position="402"/>
    </location>
</feature>
<feature type="transmembrane region" description="Helical" evidence="9">
    <location>
        <begin position="507"/>
        <end position="528"/>
    </location>
</feature>
<organism evidence="10 11">
    <name type="scientific">Discostella pseudostelligera</name>
    <dbReference type="NCBI Taxonomy" id="259834"/>
    <lineage>
        <taxon>Eukaryota</taxon>
        <taxon>Sar</taxon>
        <taxon>Stramenopiles</taxon>
        <taxon>Ochrophyta</taxon>
        <taxon>Bacillariophyta</taxon>
        <taxon>Coscinodiscophyceae</taxon>
        <taxon>Thalassiosirophycidae</taxon>
        <taxon>Stephanodiscales</taxon>
        <taxon>Stephanodiscaceae</taxon>
        <taxon>Discostella</taxon>
    </lineage>
</organism>
<dbReference type="InterPro" id="IPR044566">
    <property type="entry name" value="RMV1-like"/>
</dbReference>
<reference evidence="10 11" key="1">
    <citation type="submission" date="2024-10" db="EMBL/GenBank/DDBJ databases">
        <title>Updated reference genomes for cyclostephanoid diatoms.</title>
        <authorList>
            <person name="Roberts W.R."/>
            <person name="Alverson A.J."/>
        </authorList>
    </citation>
    <scope>NUCLEOTIDE SEQUENCE [LARGE SCALE GENOMIC DNA]</scope>
    <source>
        <strain evidence="10 11">AJA232-27</strain>
    </source>
</reference>
<keyword evidence="6 9" id="KW-0472">Membrane</keyword>
<keyword evidence="4 9" id="KW-0812">Transmembrane</keyword>
<protein>
    <submittedName>
        <fullName evidence="10">Uncharacterized protein</fullName>
    </submittedName>
</protein>
<feature type="transmembrane region" description="Helical" evidence="9">
    <location>
        <begin position="661"/>
        <end position="682"/>
    </location>
</feature>
<evidence type="ECO:0000256" key="3">
    <source>
        <dbReference type="ARBA" id="ARBA00022475"/>
    </source>
</evidence>
<dbReference type="AlphaFoldDB" id="A0ABD3N7F5"/>
<sequence length="778" mass="85084">MSSSIGYSSIHHGAHSKKKGTSSSSNNDIIQQDSSEGERPHLYSRPVVSAPLITWYGLPTIIEFEQPAATTTTPNAAIAEEEEAEFTSIKRGSTSRLNNKFSRSAYSTPAGKVEEQRQQQPRQSKSLFFGSSSATADTNDNDEQCISAYTFRVRSMAKPSLDEHRLRLRQNLDGTYSHVDSSAASANMSPPNGHFTIDDDVPDSDTGLLMMSPRARGENDKASISLDTVMNLESTLNQELPPHVHPSLPDEILQPEHTRTAPPLKLWPLAVLVFYNVSGGPFGIEPSIRAAGNFYSILGFIVFPFVWAIPEALVTAELGAAFQDPSAGLAWVEHAFGERMGGLNGYFGWLSGALDNAIYPTLFIEYVSSAAGWGKDEFGFLARFCSIVTITVGLAFLNYTGLEIVGNASLVICIIAMSPFVVMTIIGAPKVVPSRWLQLPETVEEGSDALFDDDFQTGPGPLPLFSLGGIIWRPFLNNMFWNLNSFDAAASFASETTSVSTTYPRGVFIGLAICILGYIIPMLVAIGATDYSQADWVDGFLATVAVDIGGEWLGVWTVFAAGISNLALFEAEMSSDAFQLMGMAERGHIPNIFTRRSKYGTPTFGIIFNTFVIIVFSCADFGQLLQLLNSVYAMALLMEYAAFVKLRLYHKELQRPYRIPVPDWAAILIVIPPTVGILLVFATSNWDVYIFCAGALLFSYLLSKFADVASSRGWAAYESKGNKFNMYEKPHGDVDDTTEPTEGTSHLTLLNGQSSNTANNDQEWEYSNEESAFEGEMT</sequence>
<feature type="region of interest" description="Disordered" evidence="8">
    <location>
        <begin position="180"/>
        <end position="201"/>
    </location>
</feature>
<feature type="compositionally biased region" description="Low complexity" evidence="8">
    <location>
        <begin position="1"/>
        <end position="11"/>
    </location>
</feature>
<feature type="transmembrane region" description="Helical" evidence="9">
    <location>
        <begin position="631"/>
        <end position="649"/>
    </location>
</feature>
<evidence type="ECO:0000256" key="1">
    <source>
        <dbReference type="ARBA" id="ARBA00004651"/>
    </source>
</evidence>
<dbReference type="Gene3D" id="1.20.1740.10">
    <property type="entry name" value="Amino acid/polyamine transporter I"/>
    <property type="match status" value="1"/>
</dbReference>
<keyword evidence="2" id="KW-0813">Transport</keyword>
<accession>A0ABD3N7F5</accession>
<feature type="region of interest" description="Disordered" evidence="8">
    <location>
        <begin position="728"/>
        <end position="778"/>
    </location>
</feature>
<dbReference type="InterPro" id="IPR002293">
    <property type="entry name" value="AA/rel_permease1"/>
</dbReference>
<feature type="compositionally biased region" description="Polar residues" evidence="8">
    <location>
        <begin position="118"/>
        <end position="138"/>
    </location>
</feature>
<feature type="region of interest" description="Disordered" evidence="8">
    <location>
        <begin position="100"/>
        <end position="141"/>
    </location>
</feature>
<feature type="transmembrane region" description="Helical" evidence="9">
    <location>
        <begin position="408"/>
        <end position="428"/>
    </location>
</feature>
<feature type="transmembrane region" description="Helical" evidence="9">
    <location>
        <begin position="604"/>
        <end position="625"/>
    </location>
</feature>
<proteinExistence type="inferred from homology"/>
<dbReference type="GO" id="GO:0005886">
    <property type="term" value="C:plasma membrane"/>
    <property type="evidence" value="ECO:0007669"/>
    <property type="project" value="UniProtKB-SubCell"/>
</dbReference>
<comment type="similarity">
    <text evidence="7">Belongs to the amino acid-polyamine-organocation (APC) superfamily. Polyamine:cation symporter (PHS) (TC 2.A.3.12) family.</text>
</comment>
<evidence type="ECO:0000313" key="11">
    <source>
        <dbReference type="Proteomes" id="UP001530293"/>
    </source>
</evidence>
<feature type="transmembrane region" description="Helical" evidence="9">
    <location>
        <begin position="688"/>
        <end position="706"/>
    </location>
</feature>
<evidence type="ECO:0000256" key="2">
    <source>
        <dbReference type="ARBA" id="ARBA00022448"/>
    </source>
</evidence>
<evidence type="ECO:0000256" key="5">
    <source>
        <dbReference type="ARBA" id="ARBA00022989"/>
    </source>
</evidence>
<keyword evidence="11" id="KW-1185">Reference proteome</keyword>
<feature type="compositionally biased region" description="Acidic residues" evidence="8">
    <location>
        <begin position="762"/>
        <end position="778"/>
    </location>
</feature>
<evidence type="ECO:0000256" key="9">
    <source>
        <dbReference type="SAM" id="Phobius"/>
    </source>
</evidence>
<dbReference type="GO" id="GO:0015203">
    <property type="term" value="F:polyamine transmembrane transporter activity"/>
    <property type="evidence" value="ECO:0007669"/>
    <property type="project" value="UniProtKB-ARBA"/>
</dbReference>
<feature type="compositionally biased region" description="Polar residues" evidence="8">
    <location>
        <begin position="740"/>
        <end position="761"/>
    </location>
</feature>